<dbReference type="Pfam" id="PF06152">
    <property type="entry name" value="Phage_min_cap2"/>
    <property type="match status" value="1"/>
</dbReference>
<proteinExistence type="predicted"/>
<dbReference type="EMBL" id="BK015926">
    <property type="protein sequence ID" value="DAF85392.1"/>
    <property type="molecule type" value="Genomic_DNA"/>
</dbReference>
<accession>A0A8S5TT77</accession>
<organism evidence="2">
    <name type="scientific">Siphoviridae sp. ctzm5103</name>
    <dbReference type="NCBI Taxonomy" id="2825750"/>
    <lineage>
        <taxon>Viruses</taxon>
        <taxon>Duplodnaviria</taxon>
        <taxon>Heunggongvirae</taxon>
        <taxon>Uroviricota</taxon>
        <taxon>Caudoviricetes</taxon>
    </lineage>
</organism>
<dbReference type="GO" id="GO:0005198">
    <property type="term" value="F:structural molecule activity"/>
    <property type="evidence" value="ECO:0007669"/>
    <property type="project" value="InterPro"/>
</dbReference>
<dbReference type="InterPro" id="IPR028908">
    <property type="entry name" value="Tox-PL_dom"/>
</dbReference>
<name>A0A8S5TT77_9CAUD</name>
<evidence type="ECO:0000313" key="2">
    <source>
        <dbReference type="EMBL" id="DAF85392.1"/>
    </source>
</evidence>
<dbReference type="Pfam" id="PF15644">
    <property type="entry name" value="Gln_amidase"/>
    <property type="match status" value="1"/>
</dbReference>
<dbReference type="InterPro" id="IPR009319">
    <property type="entry name" value="Phage_A118_VSP1"/>
</dbReference>
<evidence type="ECO:0000259" key="1">
    <source>
        <dbReference type="Pfam" id="PF15644"/>
    </source>
</evidence>
<feature type="domain" description="Tox-PL" evidence="1">
    <location>
        <begin position="435"/>
        <end position="545"/>
    </location>
</feature>
<reference evidence="2" key="1">
    <citation type="journal article" date="2021" name="Proc. Natl. Acad. Sci. U.S.A.">
        <title>A Catalog of Tens of Thousands of Viruses from Human Metagenomes Reveals Hidden Associations with Chronic Diseases.</title>
        <authorList>
            <person name="Tisza M.J."/>
            <person name="Buck C.B."/>
        </authorList>
    </citation>
    <scope>NUCLEOTIDE SEQUENCE</scope>
    <source>
        <strain evidence="2">Ctzm5103</strain>
    </source>
</reference>
<sequence>MLSPRYLEGLSDEIVEIYAQLEADVLQDMARRIARLGKVTEATKWQAQLLAETGALKKDVNRLLKKYDPAIQKEIKAIYNDALIKNARADNRIFTEALGHGVSDINAQVMLASIKKTHSDLSRLTITTAYTTEQQFVQQANNAYMQVATGAVDYDSAMKNACNNLARDGITGVQYRNGQPVRLSIENAVRMNIITGVNQTASAMTMSNCEELGCDLVETTAHIGARPSHEDWQGQIFSISGSNKKYRPFSVCGLGEIDGICGINCRHSYYPYFEGLEKHYTQSDLDDMENVTVQYNGKTYSRYDAEEKLRYMERNVRKYKRQALTQEAAGVDNTAARVKIGEWQAAAREFTKQTGIERDHVREFIGTKDGKQPRALNPAIQGFNDNLKKAQEIKRFDNARNKVIANVKQGAPMNFRQADGGAPNPNYIKGGTYRTNCQTCVVAYELRRRGFGVEALNNFKGSMSEVLSYHTNLAWVDRTTGKAPDYILPNQYYRKDLYTWLKSNALKNENRYTIEFMWRDEQYGHIIHFWKNRAGDISFYDPQNGINTRGESMILKYIEDIKPTSVKLLDVQNCDINMNVVNKILTEANK</sequence>
<protein>
    <submittedName>
        <fullName evidence="2">Minor capsid protein</fullName>
    </submittedName>
</protein>